<accession>A0ABP8UCH1</accession>
<evidence type="ECO:0000256" key="3">
    <source>
        <dbReference type="ARBA" id="ARBA00023002"/>
    </source>
</evidence>
<keyword evidence="3" id="KW-0560">Oxidoreductase</keyword>
<organism evidence="5 6">
    <name type="scientific">Actinoallomurus vinaceus</name>
    <dbReference type="NCBI Taxonomy" id="1080074"/>
    <lineage>
        <taxon>Bacteria</taxon>
        <taxon>Bacillati</taxon>
        <taxon>Actinomycetota</taxon>
        <taxon>Actinomycetes</taxon>
        <taxon>Streptosporangiales</taxon>
        <taxon>Thermomonosporaceae</taxon>
        <taxon>Actinoallomurus</taxon>
    </lineage>
</organism>
<evidence type="ECO:0000313" key="6">
    <source>
        <dbReference type="Proteomes" id="UP001501442"/>
    </source>
</evidence>
<dbReference type="InterPro" id="IPR050770">
    <property type="entry name" value="Intradiol_RC_Dioxygenase"/>
</dbReference>
<sequence length="178" mass="19324">MTTPSQTVGPFFGYALPYADGPYVVPEWHPDAIRIRGRILDGAGEPLPDALVEIWQADAAGDVPRGGGAWRRAGNDFSGFGRCGTDAAGNYWFSTVKPGGPAPHIAMLIFARGLLKPVATRAYFPDEPGNATDPVLSAVPPGRRDTLVAVREGDRSYRFDVHLRGERETVFFERYFGG</sequence>
<comment type="similarity">
    <text evidence="1">Belongs to the intradiol ring-cleavage dioxygenase family.</text>
</comment>
<reference evidence="6" key="1">
    <citation type="journal article" date="2019" name="Int. J. Syst. Evol. Microbiol.">
        <title>The Global Catalogue of Microorganisms (GCM) 10K type strain sequencing project: providing services to taxonomists for standard genome sequencing and annotation.</title>
        <authorList>
            <consortium name="The Broad Institute Genomics Platform"/>
            <consortium name="The Broad Institute Genome Sequencing Center for Infectious Disease"/>
            <person name="Wu L."/>
            <person name="Ma J."/>
        </authorList>
    </citation>
    <scope>NUCLEOTIDE SEQUENCE [LARGE SCALE GENOMIC DNA]</scope>
    <source>
        <strain evidence="6">JCM 17939</strain>
    </source>
</reference>
<dbReference type="Proteomes" id="UP001501442">
    <property type="component" value="Unassembled WGS sequence"/>
</dbReference>
<protein>
    <submittedName>
        <fullName evidence="5">Protocatechuate 3,4-dioxygenase subunit alpha</fullName>
    </submittedName>
</protein>
<dbReference type="PANTHER" id="PTHR33711">
    <property type="entry name" value="DIOXYGENASE, PUTATIVE (AFU_ORTHOLOGUE AFUA_2G02910)-RELATED"/>
    <property type="match status" value="1"/>
</dbReference>
<dbReference type="RefSeq" id="WP_345432288.1">
    <property type="nucleotide sequence ID" value="NZ_BAABHK010000005.1"/>
</dbReference>
<dbReference type="PANTHER" id="PTHR33711:SF9">
    <property type="entry name" value="PROTOCATECHUATE 3,4-DIOXYGENASE ALPHA CHAIN"/>
    <property type="match status" value="1"/>
</dbReference>
<name>A0ABP8UCH1_9ACTN</name>
<dbReference type="EMBL" id="BAABHK010000005">
    <property type="protein sequence ID" value="GAA4627290.1"/>
    <property type="molecule type" value="Genomic_DNA"/>
</dbReference>
<keyword evidence="2" id="KW-0223">Dioxygenase</keyword>
<evidence type="ECO:0000313" key="5">
    <source>
        <dbReference type="EMBL" id="GAA4627290.1"/>
    </source>
</evidence>
<evidence type="ECO:0000256" key="1">
    <source>
        <dbReference type="ARBA" id="ARBA00007825"/>
    </source>
</evidence>
<dbReference type="CDD" id="cd03463">
    <property type="entry name" value="3_4-PCD_alpha"/>
    <property type="match status" value="1"/>
</dbReference>
<evidence type="ECO:0000259" key="4">
    <source>
        <dbReference type="Pfam" id="PF00775"/>
    </source>
</evidence>
<dbReference type="InterPro" id="IPR012786">
    <property type="entry name" value="Protocat_dOase_a"/>
</dbReference>
<dbReference type="InterPro" id="IPR000627">
    <property type="entry name" value="Intradiol_dOase_C"/>
</dbReference>
<comment type="caution">
    <text evidence="5">The sequence shown here is derived from an EMBL/GenBank/DDBJ whole genome shotgun (WGS) entry which is preliminary data.</text>
</comment>
<dbReference type="Gene3D" id="2.60.130.10">
    <property type="entry name" value="Aromatic compound dioxygenase"/>
    <property type="match status" value="1"/>
</dbReference>
<keyword evidence="6" id="KW-1185">Reference proteome</keyword>
<evidence type="ECO:0000256" key="2">
    <source>
        <dbReference type="ARBA" id="ARBA00022964"/>
    </source>
</evidence>
<gene>
    <name evidence="5" type="primary">pcaG</name>
    <name evidence="5" type="ORF">GCM10023196_038900</name>
</gene>
<dbReference type="Pfam" id="PF00775">
    <property type="entry name" value="Dioxygenase_C"/>
    <property type="match status" value="1"/>
</dbReference>
<dbReference type="InterPro" id="IPR015889">
    <property type="entry name" value="Intradiol_dOase_core"/>
</dbReference>
<feature type="domain" description="Intradiol ring-cleavage dioxygenases" evidence="4">
    <location>
        <begin position="32"/>
        <end position="100"/>
    </location>
</feature>
<dbReference type="SUPFAM" id="SSF49482">
    <property type="entry name" value="Aromatic compound dioxygenase"/>
    <property type="match status" value="1"/>
</dbReference>
<proteinExistence type="inferred from homology"/>
<dbReference type="NCBIfam" id="TIGR02423">
    <property type="entry name" value="protocat_alph"/>
    <property type="match status" value="1"/>
</dbReference>